<keyword evidence="2" id="KW-1185">Reference proteome</keyword>
<sequence>MRAYMYTYIYMYIALFRYYSFCCVDRSHRVWPQLTMLRLLCSSTVRPCYGEAPLCHSKPWSPLRIL</sequence>
<evidence type="ECO:0000313" key="1">
    <source>
        <dbReference type="EnsemblMetazoa" id="AALB014563-PA"/>
    </source>
</evidence>
<reference evidence="1 2" key="1">
    <citation type="journal article" date="2017" name="G3 (Bethesda)">
        <title>The Physical Genome Mapping of Anopheles albimanus Corrected Scaffold Misassemblies and Identified Interarm Rearrangements in Genus Anopheles.</title>
        <authorList>
            <person name="Artemov G.N."/>
            <person name="Peery A.N."/>
            <person name="Jiang X."/>
            <person name="Tu Z."/>
            <person name="Stegniy V.N."/>
            <person name="Sharakhova M.V."/>
            <person name="Sharakhov I.V."/>
        </authorList>
    </citation>
    <scope>NUCLEOTIDE SEQUENCE [LARGE SCALE GENOMIC DNA]</scope>
    <source>
        <strain evidence="1 2">ALBI9_A</strain>
    </source>
</reference>
<proteinExistence type="predicted"/>
<dbReference type="AlphaFoldDB" id="A0A182FY59"/>
<dbReference type="Proteomes" id="UP000069272">
    <property type="component" value="Chromosome X"/>
</dbReference>
<evidence type="ECO:0000313" key="2">
    <source>
        <dbReference type="Proteomes" id="UP000069272"/>
    </source>
</evidence>
<reference evidence="1" key="2">
    <citation type="submission" date="2022-08" db="UniProtKB">
        <authorList>
            <consortium name="EnsemblMetazoa"/>
        </authorList>
    </citation>
    <scope>IDENTIFICATION</scope>
    <source>
        <strain evidence="1">STECLA/ALBI9_A</strain>
    </source>
</reference>
<name>A0A182FY59_ANOAL</name>
<protein>
    <submittedName>
        <fullName evidence="1">Uncharacterized protein</fullName>
    </submittedName>
</protein>
<accession>A0A182FY59</accession>
<organism evidence="1 2">
    <name type="scientific">Anopheles albimanus</name>
    <name type="common">New world malaria mosquito</name>
    <dbReference type="NCBI Taxonomy" id="7167"/>
    <lineage>
        <taxon>Eukaryota</taxon>
        <taxon>Metazoa</taxon>
        <taxon>Ecdysozoa</taxon>
        <taxon>Arthropoda</taxon>
        <taxon>Hexapoda</taxon>
        <taxon>Insecta</taxon>
        <taxon>Pterygota</taxon>
        <taxon>Neoptera</taxon>
        <taxon>Endopterygota</taxon>
        <taxon>Diptera</taxon>
        <taxon>Nematocera</taxon>
        <taxon>Culicoidea</taxon>
        <taxon>Culicidae</taxon>
        <taxon>Anophelinae</taxon>
        <taxon>Anopheles</taxon>
    </lineage>
</organism>
<dbReference type="EnsemblMetazoa" id="AALB014563-RA">
    <property type="protein sequence ID" value="AALB014563-PA"/>
    <property type="gene ID" value="AALB014563"/>
</dbReference>
<dbReference type="VEuPathDB" id="VectorBase:AALB014563"/>